<dbReference type="EMBL" id="RKLV01000003">
    <property type="protein sequence ID" value="MCX2818505.1"/>
    <property type="molecule type" value="Genomic_DNA"/>
</dbReference>
<dbReference type="PROSITE" id="PS51146">
    <property type="entry name" value="KAIC"/>
    <property type="match status" value="1"/>
</dbReference>
<dbReference type="Gene3D" id="3.40.50.300">
    <property type="entry name" value="P-loop containing nucleotide triphosphate hydrolases"/>
    <property type="match status" value="1"/>
</dbReference>
<dbReference type="Pfam" id="PF06745">
    <property type="entry name" value="ATPase"/>
    <property type="match status" value="1"/>
</dbReference>
<feature type="domain" description="KaiC" evidence="3">
    <location>
        <begin position="7"/>
        <end position="242"/>
    </location>
</feature>
<dbReference type="PANTHER" id="PTHR43637">
    <property type="entry name" value="UPF0273 PROTEIN TM_0370"/>
    <property type="match status" value="1"/>
</dbReference>
<dbReference type="InterPro" id="IPR027417">
    <property type="entry name" value="P-loop_NTPase"/>
</dbReference>
<dbReference type="InterPro" id="IPR010624">
    <property type="entry name" value="KaiC_dom"/>
</dbReference>
<gene>
    <name evidence="4" type="ORF">EGH25_03940</name>
</gene>
<evidence type="ECO:0000313" key="4">
    <source>
        <dbReference type="EMBL" id="MCX2818505.1"/>
    </source>
</evidence>
<name>A0A9Q4C247_9EURY</name>
<evidence type="ECO:0000259" key="3">
    <source>
        <dbReference type="PROSITE" id="PS51146"/>
    </source>
</evidence>
<dbReference type="GO" id="GO:0005524">
    <property type="term" value="F:ATP binding"/>
    <property type="evidence" value="ECO:0007669"/>
    <property type="project" value="UniProtKB-KW"/>
</dbReference>
<evidence type="ECO:0000256" key="1">
    <source>
        <dbReference type="ARBA" id="ARBA00022741"/>
    </source>
</evidence>
<keyword evidence="1" id="KW-0547">Nucleotide-binding</keyword>
<protein>
    <submittedName>
        <fullName evidence="4">Circadian regulator CirA</fullName>
    </submittedName>
</protein>
<accession>A0A9Q4C247</accession>
<dbReference type="SUPFAM" id="SSF52540">
    <property type="entry name" value="P-loop containing nucleoside triphosphate hydrolases"/>
    <property type="match status" value="1"/>
</dbReference>
<comment type="caution">
    <text evidence="4">The sequence shown here is derived from an EMBL/GenBank/DDBJ whole genome shotgun (WGS) entry which is preliminary data.</text>
</comment>
<evidence type="ECO:0000256" key="2">
    <source>
        <dbReference type="ARBA" id="ARBA00022840"/>
    </source>
</evidence>
<dbReference type="PRINTS" id="PR01874">
    <property type="entry name" value="DNAREPAIRADA"/>
</dbReference>
<sequence>MTDTDDDRIKTGIDGLDSILNGGLRRNSTVLVSGNPGTGKSILGAQYLDHGVREHGEGGVYLTFEETQEDVIEAAESIGMEEWREHVENDDIIVYDKMDLLEETDFSQSLVRILDDIDSDSYSRLVMDSLTMFQMFFESEQEKRTYLLKLIDILKHNGFTSLLVQESQETFPDRDIGLEEFLTDGNIYLAQTPTKSGTNRYIWVAKMRKQEINTHVFPMEIGDGGVRIHDNAAEFSYMSGEDVDMGNEPGGGRGGL</sequence>
<keyword evidence="2" id="KW-0067">ATP-binding</keyword>
<dbReference type="Proteomes" id="UP001149411">
    <property type="component" value="Unassembled WGS sequence"/>
</dbReference>
<proteinExistence type="predicted"/>
<evidence type="ECO:0000313" key="5">
    <source>
        <dbReference type="Proteomes" id="UP001149411"/>
    </source>
</evidence>
<keyword evidence="5" id="KW-1185">Reference proteome</keyword>
<dbReference type="InterPro" id="IPR014774">
    <property type="entry name" value="KaiC-like_dom"/>
</dbReference>
<organism evidence="4 5">
    <name type="scientific">Halorutilus salinus</name>
    <dbReference type="NCBI Taxonomy" id="2487751"/>
    <lineage>
        <taxon>Archaea</taxon>
        <taxon>Methanobacteriati</taxon>
        <taxon>Methanobacteriota</taxon>
        <taxon>Stenosarchaea group</taxon>
        <taxon>Halobacteria</taxon>
        <taxon>Halorutilales</taxon>
        <taxon>Halorutilaceae</taxon>
        <taxon>Halorutilus</taxon>
    </lineage>
</organism>
<dbReference type="AlphaFoldDB" id="A0A9Q4C247"/>
<reference evidence="4" key="1">
    <citation type="submission" date="2022-09" db="EMBL/GenBank/DDBJ databases">
        <title>Haloadaptaus new haloarchaeum isolated from saline soil.</title>
        <authorList>
            <person name="Duran-Viseras A."/>
            <person name="Sanchez-Porro C."/>
            <person name="Ventosa A."/>
        </authorList>
    </citation>
    <scope>NUCLEOTIDE SEQUENCE</scope>
    <source>
        <strain evidence="4">F3-133</strain>
    </source>
</reference>
<dbReference type="RefSeq" id="WP_266086349.1">
    <property type="nucleotide sequence ID" value="NZ_RKLV01000003.1"/>
</dbReference>